<gene>
    <name evidence="2" type="ORF">UFOPK2334_00018</name>
    <name evidence="3" type="ORF">UFOPK2870_00010</name>
    <name evidence="1" type="ORF">UFOPK4179_01372</name>
    <name evidence="4" type="ORF">UFOPK4293_00248</name>
</gene>
<organism evidence="2">
    <name type="scientific">freshwater metagenome</name>
    <dbReference type="NCBI Taxonomy" id="449393"/>
    <lineage>
        <taxon>unclassified sequences</taxon>
        <taxon>metagenomes</taxon>
        <taxon>ecological metagenomes</taxon>
    </lineage>
</organism>
<dbReference type="EMBL" id="CAFBQH010000009">
    <property type="protein sequence ID" value="CAB5045320.1"/>
    <property type="molecule type" value="Genomic_DNA"/>
</dbReference>
<reference evidence="2" key="1">
    <citation type="submission" date="2020-05" db="EMBL/GenBank/DDBJ databases">
        <authorList>
            <person name="Chiriac C."/>
            <person name="Salcher M."/>
            <person name="Ghai R."/>
            <person name="Kavagutti S V."/>
        </authorList>
    </citation>
    <scope>NUCLEOTIDE SEQUENCE</scope>
</reference>
<accession>A0A6J6LMK4</accession>
<name>A0A6J6LMK4_9ZZZZ</name>
<evidence type="ECO:0000313" key="1">
    <source>
        <dbReference type="EMBL" id="CAB4368568.1"/>
    </source>
</evidence>
<dbReference type="AlphaFoldDB" id="A0A6J6LMK4"/>
<proteinExistence type="predicted"/>
<protein>
    <submittedName>
        <fullName evidence="2">Unannotated protein</fullName>
    </submittedName>
</protein>
<dbReference type="EMBL" id="CAETWZ010000193">
    <property type="protein sequence ID" value="CAB4368568.1"/>
    <property type="molecule type" value="Genomic_DNA"/>
</dbReference>
<evidence type="ECO:0000313" key="2">
    <source>
        <dbReference type="EMBL" id="CAB4662278.1"/>
    </source>
</evidence>
<evidence type="ECO:0000313" key="4">
    <source>
        <dbReference type="EMBL" id="CAB5045320.1"/>
    </source>
</evidence>
<evidence type="ECO:0000313" key="3">
    <source>
        <dbReference type="EMBL" id="CAB4750510.1"/>
    </source>
</evidence>
<sequence>MQTVGTSSRKGNGLVSAVGAVLVRPQLWPIAVVQAWRLVPRQWWRHSPFLPLPSRDYMEFRLMTQYGGGHGVPRDSIRGSDLVDYLQWCKQSGRL</sequence>
<dbReference type="EMBL" id="CAEZZL010000001">
    <property type="protein sequence ID" value="CAB4750510.1"/>
    <property type="molecule type" value="Genomic_DNA"/>
</dbReference>
<dbReference type="EMBL" id="CAEZXA010000001">
    <property type="protein sequence ID" value="CAB4662278.1"/>
    <property type="molecule type" value="Genomic_DNA"/>
</dbReference>